<keyword evidence="2" id="KW-1185">Reference proteome</keyword>
<accession>A0A5C2T6V7</accession>
<name>A0A5C2T6V7_9APHY</name>
<gene>
    <name evidence="1" type="ORF">L227DRAFT_24110</name>
</gene>
<proteinExistence type="predicted"/>
<dbReference type="Proteomes" id="UP000313359">
    <property type="component" value="Unassembled WGS sequence"/>
</dbReference>
<evidence type="ECO:0000313" key="1">
    <source>
        <dbReference type="EMBL" id="RPD67436.1"/>
    </source>
</evidence>
<dbReference type="EMBL" id="ML122250">
    <property type="protein sequence ID" value="RPD67436.1"/>
    <property type="molecule type" value="Genomic_DNA"/>
</dbReference>
<evidence type="ECO:0000313" key="2">
    <source>
        <dbReference type="Proteomes" id="UP000313359"/>
    </source>
</evidence>
<dbReference type="AlphaFoldDB" id="A0A5C2T6V7"/>
<sequence length="258" mass="28023">MQSGTRSRSPPSSASAIVVIASLSPRVTATVSTRAPPTCSSEEWPGVGIVRHISFSGPCELRRMEAAVAASVQPDIGCYGMQLVGSSTDICAASTCHRLLLPLFLDGSRMVRAIEDSVKTSGVRTVSFKCCLNSNCDEFDSSYGQGYYANMLDARLPTPVVKTARRTHVFRRHEQQSPQAIRWSAPRATAYDPATDGYLLWCSQGCWKRREGTAACSPSVSGSYTRCRCVCFTGPSKQRSSKVQRSYSEPRATTGQID</sequence>
<protein>
    <submittedName>
        <fullName evidence="1">Uncharacterized protein</fullName>
    </submittedName>
</protein>
<organism evidence="1 2">
    <name type="scientific">Lentinus tigrinus ALCF2SS1-6</name>
    <dbReference type="NCBI Taxonomy" id="1328759"/>
    <lineage>
        <taxon>Eukaryota</taxon>
        <taxon>Fungi</taxon>
        <taxon>Dikarya</taxon>
        <taxon>Basidiomycota</taxon>
        <taxon>Agaricomycotina</taxon>
        <taxon>Agaricomycetes</taxon>
        <taxon>Polyporales</taxon>
        <taxon>Polyporaceae</taxon>
        <taxon>Lentinus</taxon>
    </lineage>
</organism>
<reference evidence="1" key="1">
    <citation type="journal article" date="2018" name="Genome Biol. Evol.">
        <title>Genomics and development of Lentinus tigrinus, a white-rot wood-decaying mushroom with dimorphic fruiting bodies.</title>
        <authorList>
            <person name="Wu B."/>
            <person name="Xu Z."/>
            <person name="Knudson A."/>
            <person name="Carlson A."/>
            <person name="Chen N."/>
            <person name="Kovaka S."/>
            <person name="LaButti K."/>
            <person name="Lipzen A."/>
            <person name="Pennachio C."/>
            <person name="Riley R."/>
            <person name="Schakwitz W."/>
            <person name="Umezawa K."/>
            <person name="Ohm R.A."/>
            <person name="Grigoriev I.V."/>
            <person name="Nagy L.G."/>
            <person name="Gibbons J."/>
            <person name="Hibbett D."/>
        </authorList>
    </citation>
    <scope>NUCLEOTIDE SEQUENCE [LARGE SCALE GENOMIC DNA]</scope>
    <source>
        <strain evidence="1">ALCF2SS1-6</strain>
    </source>
</reference>